<dbReference type="RefSeq" id="WP_048202487.1">
    <property type="nucleotide sequence ID" value="NZ_CP009149.1"/>
</dbReference>
<reference evidence="2 3" key="1">
    <citation type="journal article" date="2015" name="Int. J. Syst. Evol. Microbiol.">
        <title>M ethanocaldococcus bathoardescens sp. nov., a hyperthermophilic methanogen isolated from a volcanically active deep-sea hydrothermal vent.</title>
        <authorList>
            <person name="Stewart L.C."/>
            <person name="Jung J.H."/>
            <person name="Kim Y.T."/>
            <person name="Kwon S.W."/>
            <person name="Park C.S."/>
            <person name="Holden J.F."/>
        </authorList>
    </citation>
    <scope>NUCLEOTIDE SEQUENCE [LARGE SCALE GENOMIC DNA]</scope>
    <source>
        <strain evidence="2 3">JH146</strain>
    </source>
</reference>
<feature type="transmembrane region" description="Helical" evidence="1">
    <location>
        <begin position="20"/>
        <end position="41"/>
    </location>
</feature>
<organism evidence="2 3">
    <name type="scientific">Methanocaldococcus bathoardescens</name>
    <dbReference type="NCBI Taxonomy" id="1301915"/>
    <lineage>
        <taxon>Archaea</taxon>
        <taxon>Methanobacteriati</taxon>
        <taxon>Methanobacteriota</taxon>
        <taxon>Methanomada group</taxon>
        <taxon>Methanococci</taxon>
        <taxon>Methanococcales</taxon>
        <taxon>Methanocaldococcaceae</taxon>
        <taxon>Methanocaldococcus</taxon>
    </lineage>
</organism>
<dbReference type="AlphaFoldDB" id="A0A076LL79"/>
<proteinExistence type="predicted"/>
<keyword evidence="3" id="KW-1185">Reference proteome</keyword>
<dbReference type="GeneID" id="24892206"/>
<sequence length="81" mass="9368">MPMGLGVHYVGSEGVAISPFYSILWMIIWIAIIAVILYILISPLKKQSNAIDNEKLIKIEKDVEEIKEIVRELKKKWEEIE</sequence>
<evidence type="ECO:0000256" key="1">
    <source>
        <dbReference type="SAM" id="Phobius"/>
    </source>
</evidence>
<dbReference type="Proteomes" id="UP000028781">
    <property type="component" value="Chromosome"/>
</dbReference>
<protein>
    <submittedName>
        <fullName evidence="2">Uncharacterized protein</fullName>
    </submittedName>
</protein>
<name>A0A076LL79_9EURY</name>
<keyword evidence="1" id="KW-0472">Membrane</keyword>
<evidence type="ECO:0000313" key="3">
    <source>
        <dbReference type="Proteomes" id="UP000028781"/>
    </source>
</evidence>
<dbReference type="HOGENOM" id="CLU_2476020_0_0_2"/>
<keyword evidence="1" id="KW-0812">Transmembrane</keyword>
<gene>
    <name evidence="2" type="ORF">JH146_1572</name>
</gene>
<dbReference type="KEGG" id="mjh:JH146_1572"/>
<evidence type="ECO:0000313" key="2">
    <source>
        <dbReference type="EMBL" id="AIJ06414.1"/>
    </source>
</evidence>
<dbReference type="STRING" id="1301915.JH146_1572"/>
<keyword evidence="1" id="KW-1133">Transmembrane helix</keyword>
<accession>A0A076LL79</accession>
<dbReference type="EMBL" id="CP009149">
    <property type="protein sequence ID" value="AIJ06414.1"/>
    <property type="molecule type" value="Genomic_DNA"/>
</dbReference>